<dbReference type="EMBL" id="LR797300">
    <property type="protein sequence ID" value="CAB4199794.1"/>
    <property type="molecule type" value="Genomic_DNA"/>
</dbReference>
<reference evidence="1" key="1">
    <citation type="submission" date="2020-05" db="EMBL/GenBank/DDBJ databases">
        <authorList>
            <person name="Chiriac C."/>
            <person name="Salcher M."/>
            <person name="Ghai R."/>
            <person name="Kavagutti S V."/>
        </authorList>
    </citation>
    <scope>NUCLEOTIDE SEQUENCE</scope>
</reference>
<gene>
    <name evidence="1" type="ORF">UFOVP1339_11</name>
</gene>
<evidence type="ECO:0000313" key="1">
    <source>
        <dbReference type="EMBL" id="CAB4199794.1"/>
    </source>
</evidence>
<protein>
    <submittedName>
        <fullName evidence="1">Uncharacterized protein</fullName>
    </submittedName>
</protein>
<organism evidence="1">
    <name type="scientific">uncultured Caudovirales phage</name>
    <dbReference type="NCBI Taxonomy" id="2100421"/>
    <lineage>
        <taxon>Viruses</taxon>
        <taxon>Duplodnaviria</taxon>
        <taxon>Heunggongvirae</taxon>
        <taxon>Uroviricota</taxon>
        <taxon>Caudoviricetes</taxon>
        <taxon>Peduoviridae</taxon>
        <taxon>Maltschvirus</taxon>
        <taxon>Maltschvirus maltsch</taxon>
    </lineage>
</organism>
<proteinExistence type="predicted"/>
<sequence length="114" mass="12548">MTKPMPIYERTERVRALEINHCTIDQHSSTAEVSFVDDSIVPVILGENIYQHYVPSQGDFYVVDADGSAAMLPRATFLSEGFTLVQVTDVVDLDAIPAKTPLVYDALPPLSDHA</sequence>
<name>A0A6J5S3F1_9CAUD</name>
<accession>A0A6J5S3F1</accession>